<keyword evidence="1" id="KW-0472">Membrane</keyword>
<accession>A0ABR4QPA2</accession>
<reference evidence="2 3" key="1">
    <citation type="journal article" date="2022" name="Front. Cell. Infect. Microbiol.">
        <title>The Genomes of Two Strains of Taenia crassiceps the Animal Model for the Study of Human Cysticercosis.</title>
        <authorList>
            <person name="Bobes R.J."/>
            <person name="Estrada K."/>
            <person name="Rios-Valencia D.G."/>
            <person name="Calderon-Gallegos A."/>
            <person name="de la Torre P."/>
            <person name="Carrero J.C."/>
            <person name="Sanchez-Flores A."/>
            <person name="Laclette J.P."/>
        </authorList>
    </citation>
    <scope>NUCLEOTIDE SEQUENCE [LARGE SCALE GENOMIC DNA]</scope>
    <source>
        <strain evidence="2">WFUcys</strain>
    </source>
</reference>
<evidence type="ECO:0000313" key="2">
    <source>
        <dbReference type="EMBL" id="KAL5111510.1"/>
    </source>
</evidence>
<keyword evidence="1" id="KW-1133">Transmembrane helix</keyword>
<dbReference type="EMBL" id="JAKROA010000001">
    <property type="protein sequence ID" value="KAL5111510.1"/>
    <property type="molecule type" value="Genomic_DNA"/>
</dbReference>
<feature type="transmembrane region" description="Helical" evidence="1">
    <location>
        <begin position="61"/>
        <end position="83"/>
    </location>
</feature>
<sequence length="105" mass="11811">MDRCESPLWTSDQNTGKTKPLFGSCRSDCAANVLKKDFVMDEKPIVSGVKHFAGDYTTMEYIFPACLIFGASIMFFFLLLAIFGNDKSPMDTAFTRMKMKKAKKS</sequence>
<name>A0ABR4QPA2_9CEST</name>
<gene>
    <name evidence="2" type="ORF">TcWFU_002072</name>
</gene>
<keyword evidence="1" id="KW-0812">Transmembrane</keyword>
<dbReference type="Proteomes" id="UP001651158">
    <property type="component" value="Unassembled WGS sequence"/>
</dbReference>
<protein>
    <submittedName>
        <fullName evidence="2">Uncharacterized protein</fullName>
    </submittedName>
</protein>
<organism evidence="2 3">
    <name type="scientific">Taenia crassiceps</name>
    <dbReference type="NCBI Taxonomy" id="6207"/>
    <lineage>
        <taxon>Eukaryota</taxon>
        <taxon>Metazoa</taxon>
        <taxon>Spiralia</taxon>
        <taxon>Lophotrochozoa</taxon>
        <taxon>Platyhelminthes</taxon>
        <taxon>Cestoda</taxon>
        <taxon>Eucestoda</taxon>
        <taxon>Cyclophyllidea</taxon>
        <taxon>Taeniidae</taxon>
        <taxon>Taenia</taxon>
    </lineage>
</organism>
<keyword evidence="3" id="KW-1185">Reference proteome</keyword>
<evidence type="ECO:0000256" key="1">
    <source>
        <dbReference type="SAM" id="Phobius"/>
    </source>
</evidence>
<proteinExistence type="predicted"/>
<comment type="caution">
    <text evidence="2">The sequence shown here is derived from an EMBL/GenBank/DDBJ whole genome shotgun (WGS) entry which is preliminary data.</text>
</comment>
<evidence type="ECO:0000313" key="3">
    <source>
        <dbReference type="Proteomes" id="UP001651158"/>
    </source>
</evidence>